<protein>
    <submittedName>
        <fullName evidence="1">Uncharacterized protein</fullName>
    </submittedName>
</protein>
<dbReference type="OrthoDB" id="543511at2759"/>
<dbReference type="EMBL" id="ML992667">
    <property type="protein sequence ID" value="KAF2214940.1"/>
    <property type="molecule type" value="Genomic_DNA"/>
</dbReference>
<dbReference type="Proteomes" id="UP000799539">
    <property type="component" value="Unassembled WGS sequence"/>
</dbReference>
<accession>A0A6A6FNK7</accession>
<name>A0A6A6FNK7_9PEZI</name>
<sequence>MRTPILEGKTPGRYGVGQHVACDFGPAPYNSGKQHTQTTATLTCHRPCPPEFSFLL</sequence>
<proteinExistence type="predicted"/>
<organism evidence="1 2">
    <name type="scientific">Cercospora zeae-maydis SCOH1-5</name>
    <dbReference type="NCBI Taxonomy" id="717836"/>
    <lineage>
        <taxon>Eukaryota</taxon>
        <taxon>Fungi</taxon>
        <taxon>Dikarya</taxon>
        <taxon>Ascomycota</taxon>
        <taxon>Pezizomycotina</taxon>
        <taxon>Dothideomycetes</taxon>
        <taxon>Dothideomycetidae</taxon>
        <taxon>Mycosphaerellales</taxon>
        <taxon>Mycosphaerellaceae</taxon>
        <taxon>Cercospora</taxon>
    </lineage>
</organism>
<keyword evidence="2" id="KW-1185">Reference proteome</keyword>
<gene>
    <name evidence="1" type="ORF">CERZMDRAFT_90255</name>
</gene>
<dbReference type="AlphaFoldDB" id="A0A6A6FNK7"/>
<reference evidence="1" key="1">
    <citation type="journal article" date="2020" name="Stud. Mycol.">
        <title>101 Dothideomycetes genomes: a test case for predicting lifestyles and emergence of pathogens.</title>
        <authorList>
            <person name="Haridas S."/>
            <person name="Albert R."/>
            <person name="Binder M."/>
            <person name="Bloem J."/>
            <person name="Labutti K."/>
            <person name="Salamov A."/>
            <person name="Andreopoulos B."/>
            <person name="Baker S."/>
            <person name="Barry K."/>
            <person name="Bills G."/>
            <person name="Bluhm B."/>
            <person name="Cannon C."/>
            <person name="Castanera R."/>
            <person name="Culley D."/>
            <person name="Daum C."/>
            <person name="Ezra D."/>
            <person name="Gonzalez J."/>
            <person name="Henrissat B."/>
            <person name="Kuo A."/>
            <person name="Liang C."/>
            <person name="Lipzen A."/>
            <person name="Lutzoni F."/>
            <person name="Magnuson J."/>
            <person name="Mondo S."/>
            <person name="Nolan M."/>
            <person name="Ohm R."/>
            <person name="Pangilinan J."/>
            <person name="Park H.-J."/>
            <person name="Ramirez L."/>
            <person name="Alfaro M."/>
            <person name="Sun H."/>
            <person name="Tritt A."/>
            <person name="Yoshinaga Y."/>
            <person name="Zwiers L.-H."/>
            <person name="Turgeon B."/>
            <person name="Goodwin S."/>
            <person name="Spatafora J."/>
            <person name="Crous P."/>
            <person name="Grigoriev I."/>
        </authorList>
    </citation>
    <scope>NUCLEOTIDE SEQUENCE</scope>
    <source>
        <strain evidence="1">SCOH1-5</strain>
    </source>
</reference>
<evidence type="ECO:0000313" key="1">
    <source>
        <dbReference type="EMBL" id="KAF2214940.1"/>
    </source>
</evidence>
<evidence type="ECO:0000313" key="2">
    <source>
        <dbReference type="Proteomes" id="UP000799539"/>
    </source>
</evidence>